<evidence type="ECO:0000259" key="1">
    <source>
        <dbReference type="Pfam" id="PF00652"/>
    </source>
</evidence>
<feature type="domain" description="Ricin B lectin" evidence="1">
    <location>
        <begin position="47"/>
        <end position="163"/>
    </location>
</feature>
<dbReference type="GO" id="GO:0030246">
    <property type="term" value="F:carbohydrate binding"/>
    <property type="evidence" value="ECO:0007669"/>
    <property type="project" value="UniProtKB-KW"/>
</dbReference>
<dbReference type="PROSITE" id="PS51318">
    <property type="entry name" value="TAT"/>
    <property type="match status" value="1"/>
</dbReference>
<organism evidence="2 3">
    <name type="scientific">Microbispora cellulosiformans</name>
    <dbReference type="NCBI Taxonomy" id="2614688"/>
    <lineage>
        <taxon>Bacteria</taxon>
        <taxon>Bacillati</taxon>
        <taxon>Actinomycetota</taxon>
        <taxon>Actinomycetes</taxon>
        <taxon>Streptosporangiales</taxon>
        <taxon>Streptosporangiaceae</taxon>
        <taxon>Microbispora</taxon>
    </lineage>
</organism>
<name>A0A5J5K5T6_9ACTN</name>
<keyword evidence="2" id="KW-0430">Lectin</keyword>
<dbReference type="SUPFAM" id="SSF50370">
    <property type="entry name" value="Ricin B-like lectins"/>
    <property type="match status" value="1"/>
</dbReference>
<dbReference type="InterPro" id="IPR006311">
    <property type="entry name" value="TAT_signal"/>
</dbReference>
<dbReference type="InterPro" id="IPR000772">
    <property type="entry name" value="Ricin_B_lectin"/>
</dbReference>
<reference evidence="2 3" key="1">
    <citation type="submission" date="2019-09" db="EMBL/GenBank/DDBJ databases">
        <title>Screening of Novel Bioactive Compounds from Soil-Associated.</title>
        <authorList>
            <person name="Gong X."/>
        </authorList>
    </citation>
    <scope>NUCLEOTIDE SEQUENCE [LARGE SCALE GENOMIC DNA]</scope>
    <source>
        <strain evidence="2 3">Gxj-6</strain>
    </source>
</reference>
<evidence type="ECO:0000313" key="2">
    <source>
        <dbReference type="EMBL" id="KAA9379657.1"/>
    </source>
</evidence>
<dbReference type="EMBL" id="VYTZ01000003">
    <property type="protein sequence ID" value="KAA9379657.1"/>
    <property type="molecule type" value="Genomic_DNA"/>
</dbReference>
<dbReference type="CDD" id="cd23415">
    <property type="entry name" value="beta-trefoil_Ricin_AH"/>
    <property type="match status" value="1"/>
</dbReference>
<sequence length="165" mass="17884">MSVGRKGSSKLSRTTRRTVIALATAVTSAVLAVGAYTIPAFAATSYLFHNSQTNACLDSNSNSAYTNPCNPNNNFQRYYYATGNYGYLIRSVATNYCIDSNGSGNAYTNPCSAGNAYQNWQRVNWSGSTFELQDIATGRCLETDGTGAVFTNSCNVGNNAQRWWN</sequence>
<dbReference type="Pfam" id="PF00652">
    <property type="entry name" value="Ricin_B_lectin"/>
    <property type="match status" value="1"/>
</dbReference>
<keyword evidence="3" id="KW-1185">Reference proteome</keyword>
<dbReference type="Proteomes" id="UP000327011">
    <property type="component" value="Unassembled WGS sequence"/>
</dbReference>
<proteinExistence type="predicted"/>
<dbReference type="RefSeq" id="WP_150932846.1">
    <property type="nucleotide sequence ID" value="NZ_VYTZ01000003.1"/>
</dbReference>
<evidence type="ECO:0000313" key="3">
    <source>
        <dbReference type="Proteomes" id="UP000327011"/>
    </source>
</evidence>
<dbReference type="InterPro" id="IPR035992">
    <property type="entry name" value="Ricin_B-like_lectins"/>
</dbReference>
<comment type="caution">
    <text evidence="2">The sequence shown here is derived from an EMBL/GenBank/DDBJ whole genome shotgun (WGS) entry which is preliminary data.</text>
</comment>
<gene>
    <name evidence="2" type="ORF">F5972_08370</name>
</gene>
<accession>A0A5J5K5T6</accession>
<dbReference type="Gene3D" id="2.80.10.50">
    <property type="match status" value="1"/>
</dbReference>
<protein>
    <submittedName>
        <fullName evidence="2">Ricin-type beta-trefoil lectin domain protein</fullName>
    </submittedName>
</protein>
<dbReference type="PROSITE" id="PS50231">
    <property type="entry name" value="RICIN_B_LECTIN"/>
    <property type="match status" value="1"/>
</dbReference>
<dbReference type="AlphaFoldDB" id="A0A5J5K5T6"/>